<evidence type="ECO:0000256" key="1">
    <source>
        <dbReference type="SAM" id="Phobius"/>
    </source>
</evidence>
<proteinExistence type="predicted"/>
<feature type="transmembrane region" description="Helical" evidence="1">
    <location>
        <begin position="36"/>
        <end position="52"/>
    </location>
</feature>
<gene>
    <name evidence="3" type="ORF">LCGC14_0115560</name>
</gene>
<reference evidence="3" key="1">
    <citation type="journal article" date="2015" name="Nature">
        <title>Complex archaea that bridge the gap between prokaryotes and eukaryotes.</title>
        <authorList>
            <person name="Spang A."/>
            <person name="Saw J.H."/>
            <person name="Jorgensen S.L."/>
            <person name="Zaremba-Niedzwiedzka K."/>
            <person name="Martijn J."/>
            <person name="Lind A.E."/>
            <person name="van Eijk R."/>
            <person name="Schleper C."/>
            <person name="Guy L."/>
            <person name="Ettema T.J."/>
        </authorList>
    </citation>
    <scope>NUCLEOTIDE SEQUENCE</scope>
</reference>
<keyword evidence="1" id="KW-0812">Transmembrane</keyword>
<name>A0A0F9XQM1_9ZZZZ</name>
<feature type="transmembrane region" description="Helical" evidence="1">
    <location>
        <begin position="58"/>
        <end position="76"/>
    </location>
</feature>
<feature type="domain" description="Lnb N-terminal periplasmic" evidence="2">
    <location>
        <begin position="118"/>
        <end position="273"/>
    </location>
</feature>
<sequence length="334" mass="38740">MLLGLSILLLFLGSVWVLLAMWFHRPDSKRLRYMPIASWSLWLVVVLFLAAIGRYPPALGLILFAVILIVLWWRGLRAQGISDWADDMAMTTTGRIVGERLELQQVRNFNWRSETDYDVRWDERVYDLAKLQTVDMISSYWGPRAIAHILVSFGFEDGRYLTFSVEIRRARTEEFSALGGFFKHFELNIVASDEHDIVRVRTNIRHEDAYLYRTRLSADDGRELLEAYVAAANELAARPRYYHTLTANCTTVVFRLLRRIHPNLPLDYRLWLSGYLDEYVYALDGLQPNYSMTELRQRGRITQRARQVCDGDDFSHCIRDGVPGYDHSPGPVGQ</sequence>
<evidence type="ECO:0000259" key="2">
    <source>
        <dbReference type="Pfam" id="PF13387"/>
    </source>
</evidence>
<protein>
    <recommendedName>
        <fullName evidence="2">Lnb N-terminal periplasmic domain-containing protein</fullName>
    </recommendedName>
</protein>
<accession>A0A0F9XQM1</accession>
<keyword evidence="1" id="KW-1133">Transmembrane helix</keyword>
<dbReference type="EMBL" id="LAZR01000034">
    <property type="protein sequence ID" value="KKO01747.1"/>
    <property type="molecule type" value="Genomic_DNA"/>
</dbReference>
<dbReference type="InterPro" id="IPR025178">
    <property type="entry name" value="Lnb_N"/>
</dbReference>
<evidence type="ECO:0000313" key="3">
    <source>
        <dbReference type="EMBL" id="KKO01747.1"/>
    </source>
</evidence>
<keyword evidence="1" id="KW-0472">Membrane</keyword>
<organism evidence="3">
    <name type="scientific">marine sediment metagenome</name>
    <dbReference type="NCBI Taxonomy" id="412755"/>
    <lineage>
        <taxon>unclassified sequences</taxon>
        <taxon>metagenomes</taxon>
        <taxon>ecological metagenomes</taxon>
    </lineage>
</organism>
<feature type="transmembrane region" description="Helical" evidence="1">
    <location>
        <begin position="6"/>
        <end position="24"/>
    </location>
</feature>
<comment type="caution">
    <text evidence="3">The sequence shown here is derived from an EMBL/GenBank/DDBJ whole genome shotgun (WGS) entry which is preliminary data.</text>
</comment>
<dbReference type="Pfam" id="PF13387">
    <property type="entry name" value="Lnb_N"/>
    <property type="match status" value="1"/>
</dbReference>
<dbReference type="AlphaFoldDB" id="A0A0F9XQM1"/>